<keyword evidence="1" id="KW-0472">Membrane</keyword>
<evidence type="ECO:0000256" key="2">
    <source>
        <dbReference type="SAM" id="SignalP"/>
    </source>
</evidence>
<dbReference type="Pfam" id="PF13572">
    <property type="entry name" value="DUF4134"/>
    <property type="match status" value="1"/>
</dbReference>
<sequence>MKHTDLARVVLAAVLAVCCQSVYAKCGGVDYSWGADGLAKAHDFVITMLLYVVYVCYAVAGIVSVIASLQIYFKINAGEEGWKKEIMMVVGAILFIIGATVVFPAFFGYRI</sequence>
<evidence type="ECO:0000313" key="3">
    <source>
        <dbReference type="EMBL" id="ERI88269.1"/>
    </source>
</evidence>
<keyword evidence="1" id="KW-1133">Transmembrane helix</keyword>
<feature type="transmembrane region" description="Helical" evidence="1">
    <location>
        <begin position="48"/>
        <end position="73"/>
    </location>
</feature>
<keyword evidence="1" id="KW-0812">Transmembrane</keyword>
<feature type="chain" id="PRO_5004625376" evidence="2">
    <location>
        <begin position="25"/>
        <end position="111"/>
    </location>
</feature>
<dbReference type="EMBL" id="AWSV01000040">
    <property type="protein sequence ID" value="ERI88269.1"/>
    <property type="molecule type" value="Genomic_DNA"/>
</dbReference>
<dbReference type="HOGENOM" id="CLU_158438_1_0_10"/>
<evidence type="ECO:0000313" key="4">
    <source>
        <dbReference type="Proteomes" id="UP000016496"/>
    </source>
</evidence>
<name>U2CCQ6_9BACE</name>
<feature type="signal peptide" evidence="2">
    <location>
        <begin position="1"/>
        <end position="24"/>
    </location>
</feature>
<protein>
    <submittedName>
        <fullName evidence="3">Uncharacterized protein</fullName>
    </submittedName>
</protein>
<dbReference type="PATRIC" id="fig|1321819.3.peg.605"/>
<comment type="caution">
    <text evidence="3">The sequence shown here is derived from an EMBL/GenBank/DDBJ whole genome shotgun (WGS) entry which is preliminary data.</text>
</comment>
<proteinExistence type="predicted"/>
<feature type="transmembrane region" description="Helical" evidence="1">
    <location>
        <begin position="85"/>
        <end position="107"/>
    </location>
</feature>
<accession>U2CCQ6</accession>
<dbReference type="InterPro" id="IPR025408">
    <property type="entry name" value="DUF4134"/>
</dbReference>
<dbReference type="AlphaFoldDB" id="U2CCQ6"/>
<evidence type="ECO:0000256" key="1">
    <source>
        <dbReference type="SAM" id="Phobius"/>
    </source>
</evidence>
<organism evidence="3 4">
    <name type="scientific">Bacteroides pyogenes F0041</name>
    <dbReference type="NCBI Taxonomy" id="1321819"/>
    <lineage>
        <taxon>Bacteria</taxon>
        <taxon>Pseudomonadati</taxon>
        <taxon>Bacteroidota</taxon>
        <taxon>Bacteroidia</taxon>
        <taxon>Bacteroidales</taxon>
        <taxon>Bacteroidaceae</taxon>
        <taxon>Bacteroides</taxon>
    </lineage>
</organism>
<gene>
    <name evidence="3" type="ORF">HMPREF1981_00653</name>
</gene>
<keyword evidence="2" id="KW-0732">Signal</keyword>
<dbReference type="Proteomes" id="UP000016496">
    <property type="component" value="Unassembled WGS sequence"/>
</dbReference>
<reference evidence="3 4" key="1">
    <citation type="submission" date="2013-08" db="EMBL/GenBank/DDBJ databases">
        <authorList>
            <person name="Weinstock G."/>
            <person name="Sodergren E."/>
            <person name="Wylie T."/>
            <person name="Fulton L."/>
            <person name="Fulton R."/>
            <person name="Fronick C."/>
            <person name="O'Laughlin M."/>
            <person name="Godfrey J."/>
            <person name="Miner T."/>
            <person name="Herter B."/>
            <person name="Appelbaum E."/>
            <person name="Cordes M."/>
            <person name="Lek S."/>
            <person name="Wollam A."/>
            <person name="Pepin K.H."/>
            <person name="Palsikar V.B."/>
            <person name="Mitreva M."/>
            <person name="Wilson R.K."/>
        </authorList>
    </citation>
    <scope>NUCLEOTIDE SEQUENCE [LARGE SCALE GENOMIC DNA]</scope>
    <source>
        <strain evidence="3 4">F0041</strain>
    </source>
</reference>